<dbReference type="AlphaFoldDB" id="A0AAW8TBN1"/>
<evidence type="ECO:0000313" key="1">
    <source>
        <dbReference type="EMBL" id="MDT2546721.1"/>
    </source>
</evidence>
<evidence type="ECO:0008006" key="3">
    <source>
        <dbReference type="Google" id="ProtNLM"/>
    </source>
</evidence>
<dbReference type="Proteomes" id="UP001254770">
    <property type="component" value="Unassembled WGS sequence"/>
</dbReference>
<dbReference type="EMBL" id="JARPXL010000042">
    <property type="protein sequence ID" value="MDT2546721.1"/>
    <property type="molecule type" value="Genomic_DNA"/>
</dbReference>
<accession>A0AAW8TBN1</accession>
<sequence>MVAIVSLVISALSLVFSFYNFHENKKTKINELAKGLFSTLQYLSPKDFEEYKKIHFDVEKQRSYSVPLGVKLINNSNESYTDIFIIAVEDFKFTYNSITDVQSSITNGYYSYIEKMAESELTFIIPSGGGGMNKQSNVLLIYTDSENRKWVKLPNNKFYKVGDYMQKLFDMGVPNPGYRNRQILKLSNERMDDN</sequence>
<dbReference type="RefSeq" id="WP_070509386.1">
    <property type="nucleotide sequence ID" value="NZ_CP104392.1"/>
</dbReference>
<evidence type="ECO:0000313" key="2">
    <source>
        <dbReference type="Proteomes" id="UP001254770"/>
    </source>
</evidence>
<gene>
    <name evidence="1" type="ORF">P7D69_20535</name>
</gene>
<proteinExistence type="predicted"/>
<comment type="caution">
    <text evidence="1">The sequence shown here is derived from an EMBL/GenBank/DDBJ whole genome shotgun (WGS) entry which is preliminary data.</text>
</comment>
<name>A0AAW8TBN1_9ENTE</name>
<organism evidence="1 2">
    <name type="scientific">Enterococcus raffinosus</name>
    <dbReference type="NCBI Taxonomy" id="71452"/>
    <lineage>
        <taxon>Bacteria</taxon>
        <taxon>Bacillati</taxon>
        <taxon>Bacillota</taxon>
        <taxon>Bacilli</taxon>
        <taxon>Lactobacillales</taxon>
        <taxon>Enterococcaceae</taxon>
        <taxon>Enterococcus</taxon>
    </lineage>
</organism>
<reference evidence="1" key="1">
    <citation type="submission" date="2023-03" db="EMBL/GenBank/DDBJ databases">
        <authorList>
            <person name="Shen W."/>
            <person name="Cai J."/>
        </authorList>
    </citation>
    <scope>NUCLEOTIDE SEQUENCE</scope>
    <source>
        <strain evidence="1">Y15</strain>
    </source>
</reference>
<protein>
    <recommendedName>
        <fullName evidence="3">DUF4825 domain-containing protein</fullName>
    </recommendedName>
</protein>